<evidence type="ECO:0008006" key="3">
    <source>
        <dbReference type="Google" id="ProtNLM"/>
    </source>
</evidence>
<dbReference type="EMBL" id="JAVBVO010000028">
    <property type="protein sequence ID" value="MDZ5760747.1"/>
    <property type="molecule type" value="Genomic_DNA"/>
</dbReference>
<reference evidence="1" key="1">
    <citation type="submission" date="2023-08" db="EMBL/GenBank/DDBJ databases">
        <title>Genomic characterization of piscicolin 126 produced by Carnobacterium maltaromaticum CM22 strain isolated from salmon (Salmo salar).</title>
        <authorList>
            <person name="Gonzalez-Gragera E."/>
            <person name="Garcia-Lopez J.D."/>
            <person name="Teso-Perez C."/>
            <person name="Gimenez-Hernandez I."/>
            <person name="Peralta-Sanchez J.M."/>
            <person name="Valdivia E."/>
            <person name="Montalban-Lopez M."/>
            <person name="Martin-Platero A.M."/>
            <person name="Banos A."/>
            <person name="Martinez-Bueno M."/>
        </authorList>
    </citation>
    <scope>NUCLEOTIDE SEQUENCE</scope>
    <source>
        <strain evidence="1">CM22</strain>
    </source>
</reference>
<accession>A0AAW9JW49</accession>
<evidence type="ECO:0000313" key="1">
    <source>
        <dbReference type="EMBL" id="MDZ5760747.1"/>
    </source>
</evidence>
<dbReference type="RefSeq" id="WP_322809898.1">
    <property type="nucleotide sequence ID" value="NZ_JAVBVO010000028.1"/>
</dbReference>
<dbReference type="AlphaFoldDB" id="A0AAW9JW49"/>
<dbReference type="Proteomes" id="UP001290462">
    <property type="component" value="Unassembled WGS sequence"/>
</dbReference>
<proteinExistence type="predicted"/>
<sequence>MFMREKQIKCGKNYMEVDIIPGIGRAIKLKQGEKKRKEKLIRPSQVNLNEKNSKRYMKLLAHGNFTRKDLALVCTYSVNYAPKTIEEAEKEIRNYLRRVAYEMKKQGVGPLKYILVTEFKEDEEGKFVIKPHHHLIINGGLDRDKLESLWSKKTKGQPKEQMGWINAKRLQFDGNGNGIEGLVKYMNKPYKKKSWSSSRNLKRPETTPDDRRYKKRKIDQLAVSNDLGEDFFSKKYPNYDIVSIVPKFNKHTDRWHVYLKMWKKDRKKKYYG</sequence>
<protein>
    <recommendedName>
        <fullName evidence="3">Replication protein</fullName>
    </recommendedName>
</protein>
<organism evidence="1 2">
    <name type="scientific">Carnobacterium maltaromaticum</name>
    <name type="common">Carnobacterium piscicola</name>
    <dbReference type="NCBI Taxonomy" id="2751"/>
    <lineage>
        <taxon>Bacteria</taxon>
        <taxon>Bacillati</taxon>
        <taxon>Bacillota</taxon>
        <taxon>Bacilli</taxon>
        <taxon>Lactobacillales</taxon>
        <taxon>Carnobacteriaceae</taxon>
        <taxon>Carnobacterium</taxon>
    </lineage>
</organism>
<gene>
    <name evidence="1" type="ORF">RAK27_19060</name>
</gene>
<comment type="caution">
    <text evidence="1">The sequence shown here is derived from an EMBL/GenBank/DDBJ whole genome shotgun (WGS) entry which is preliminary data.</text>
</comment>
<name>A0AAW9JW49_CARML</name>
<evidence type="ECO:0000313" key="2">
    <source>
        <dbReference type="Proteomes" id="UP001290462"/>
    </source>
</evidence>